<comment type="similarity">
    <text evidence="1 8">Belongs to the thioredoxin family.</text>
</comment>
<keyword evidence="6 10" id="KW-0676">Redox-active center</keyword>
<dbReference type="InterPro" id="IPR013766">
    <property type="entry name" value="Thioredoxin_domain"/>
</dbReference>
<dbReference type="Pfam" id="PF00085">
    <property type="entry name" value="Thioredoxin"/>
    <property type="match status" value="1"/>
</dbReference>
<feature type="disulfide bond" description="Redox-active" evidence="10">
    <location>
        <begin position="28"/>
        <end position="31"/>
    </location>
</feature>
<evidence type="ECO:0000256" key="10">
    <source>
        <dbReference type="PIRSR" id="PIRSR000077-4"/>
    </source>
</evidence>
<dbReference type="InterPro" id="IPR017937">
    <property type="entry name" value="Thioredoxin_CS"/>
</dbReference>
<dbReference type="Gene3D" id="3.40.30.10">
    <property type="entry name" value="Glutaredoxin"/>
    <property type="match status" value="1"/>
</dbReference>
<dbReference type="AlphaFoldDB" id="A0AAI9K6M2"/>
<reference evidence="12" key="1">
    <citation type="submission" date="2020-06" db="EMBL/GenBank/DDBJ databases">
        <title>Characterization of fructooligosaccharide metabolism and fructooligosaccharide-degrading enzymes in human commensal butyrate producers.</title>
        <authorList>
            <person name="Tanno H."/>
            <person name="Fujii T."/>
            <person name="Hirano K."/>
            <person name="Maeno S."/>
            <person name="Tonozuka T."/>
            <person name="Sakamoto M."/>
            <person name="Ohkuma M."/>
            <person name="Tochio T."/>
            <person name="Endo A."/>
        </authorList>
    </citation>
    <scope>NUCLEOTIDE SEQUENCE</scope>
    <source>
        <strain evidence="12">JCM 31265</strain>
    </source>
</reference>
<feature type="active site" description="Nucleophile" evidence="9">
    <location>
        <position position="31"/>
    </location>
</feature>
<evidence type="ECO:0000313" key="13">
    <source>
        <dbReference type="Proteomes" id="UP000660047"/>
    </source>
</evidence>
<feature type="site" description="Contributes to redox potential value" evidence="9">
    <location>
        <position position="29"/>
    </location>
</feature>
<feature type="active site" description="Nucleophile" evidence="9">
    <location>
        <position position="28"/>
    </location>
</feature>
<dbReference type="GO" id="GO:0015035">
    <property type="term" value="F:protein-disulfide reductase activity"/>
    <property type="evidence" value="ECO:0007669"/>
    <property type="project" value="UniProtKB-UniRule"/>
</dbReference>
<evidence type="ECO:0000256" key="3">
    <source>
        <dbReference type="ARBA" id="ARBA00022448"/>
    </source>
</evidence>
<dbReference type="PROSITE" id="PS51352">
    <property type="entry name" value="THIOREDOXIN_2"/>
    <property type="match status" value="1"/>
</dbReference>
<dbReference type="PRINTS" id="PR00421">
    <property type="entry name" value="THIOREDOXIN"/>
</dbReference>
<keyword evidence="5 10" id="KW-1015">Disulfide bond</keyword>
<gene>
    <name evidence="12" type="ORF">COEU31_27280</name>
</gene>
<feature type="domain" description="Thioredoxin" evidence="11">
    <location>
        <begin position="1"/>
        <end position="103"/>
    </location>
</feature>
<organism evidence="12 13">
    <name type="scientific">Coprococcus eutactus</name>
    <dbReference type="NCBI Taxonomy" id="33043"/>
    <lineage>
        <taxon>Bacteria</taxon>
        <taxon>Bacillati</taxon>
        <taxon>Bacillota</taxon>
        <taxon>Clostridia</taxon>
        <taxon>Lachnospirales</taxon>
        <taxon>Lachnospiraceae</taxon>
        <taxon>Coprococcus</taxon>
    </lineage>
</organism>
<evidence type="ECO:0000256" key="8">
    <source>
        <dbReference type="PIRNR" id="PIRNR000077"/>
    </source>
</evidence>
<sequence length="103" mass="11122">MVKTVKGDNFEDIKACGVAVADFSATWCGPCKMMAPVFHTVADELNGEVDFFSVDVDENPGLAAANKVFSVPTLILYKNGVEASRSVGAISKYDLLDFIEKIK</sequence>
<keyword evidence="3" id="KW-0813">Transport</keyword>
<proteinExistence type="inferred from homology"/>
<evidence type="ECO:0000256" key="4">
    <source>
        <dbReference type="ARBA" id="ARBA00022982"/>
    </source>
</evidence>
<dbReference type="GO" id="GO:0005737">
    <property type="term" value="C:cytoplasm"/>
    <property type="evidence" value="ECO:0007669"/>
    <property type="project" value="TreeGrafter"/>
</dbReference>
<dbReference type="PIRSF" id="PIRSF000077">
    <property type="entry name" value="Thioredoxin"/>
    <property type="match status" value="1"/>
</dbReference>
<dbReference type="RefSeq" id="WP_022217252.1">
    <property type="nucleotide sequence ID" value="NZ_BLYL01000026.1"/>
</dbReference>
<name>A0AAI9K6M2_9FIRM</name>
<evidence type="ECO:0000256" key="6">
    <source>
        <dbReference type="ARBA" id="ARBA00023284"/>
    </source>
</evidence>
<dbReference type="Proteomes" id="UP000660047">
    <property type="component" value="Unassembled WGS sequence"/>
</dbReference>
<evidence type="ECO:0000313" key="12">
    <source>
        <dbReference type="EMBL" id="GFO95682.1"/>
    </source>
</evidence>
<dbReference type="PANTHER" id="PTHR45663:SF11">
    <property type="entry name" value="GEO12009P1"/>
    <property type="match status" value="1"/>
</dbReference>
<dbReference type="CDD" id="cd02947">
    <property type="entry name" value="TRX_family"/>
    <property type="match status" value="1"/>
</dbReference>
<dbReference type="InterPro" id="IPR036249">
    <property type="entry name" value="Thioredoxin-like_sf"/>
</dbReference>
<dbReference type="PROSITE" id="PS00194">
    <property type="entry name" value="THIOREDOXIN_1"/>
    <property type="match status" value="1"/>
</dbReference>
<comment type="caution">
    <text evidence="12">The sequence shown here is derived from an EMBL/GenBank/DDBJ whole genome shotgun (WGS) entry which is preliminary data.</text>
</comment>
<evidence type="ECO:0000256" key="7">
    <source>
        <dbReference type="NCBIfam" id="TIGR01068"/>
    </source>
</evidence>
<evidence type="ECO:0000259" key="11">
    <source>
        <dbReference type="PROSITE" id="PS51352"/>
    </source>
</evidence>
<dbReference type="PANTHER" id="PTHR45663">
    <property type="entry name" value="GEO12009P1"/>
    <property type="match status" value="1"/>
</dbReference>
<evidence type="ECO:0000256" key="2">
    <source>
        <dbReference type="ARBA" id="ARBA00020570"/>
    </source>
</evidence>
<dbReference type="InterPro" id="IPR005746">
    <property type="entry name" value="Thioredoxin"/>
</dbReference>
<accession>A0AAI9K6M2</accession>
<feature type="site" description="Deprotonates C-terminal active site Cys" evidence="9">
    <location>
        <position position="22"/>
    </location>
</feature>
<dbReference type="EMBL" id="BLYL01000026">
    <property type="protein sequence ID" value="GFO95682.1"/>
    <property type="molecule type" value="Genomic_DNA"/>
</dbReference>
<feature type="site" description="Contributes to redox potential value" evidence="9">
    <location>
        <position position="30"/>
    </location>
</feature>
<evidence type="ECO:0000256" key="1">
    <source>
        <dbReference type="ARBA" id="ARBA00008987"/>
    </source>
</evidence>
<dbReference type="NCBIfam" id="TIGR01068">
    <property type="entry name" value="thioredoxin"/>
    <property type="match status" value="1"/>
</dbReference>
<evidence type="ECO:0000256" key="5">
    <source>
        <dbReference type="ARBA" id="ARBA00023157"/>
    </source>
</evidence>
<keyword evidence="4" id="KW-0249">Electron transport</keyword>
<protein>
    <recommendedName>
        <fullName evidence="2 7">Thioredoxin</fullName>
    </recommendedName>
</protein>
<dbReference type="SUPFAM" id="SSF52833">
    <property type="entry name" value="Thioredoxin-like"/>
    <property type="match status" value="1"/>
</dbReference>
<evidence type="ECO:0000256" key="9">
    <source>
        <dbReference type="PIRSR" id="PIRSR000077-1"/>
    </source>
</evidence>